<dbReference type="EMBL" id="JAWSTH010000007">
    <property type="protein sequence ID" value="MDW5593626.1"/>
    <property type="molecule type" value="Genomic_DNA"/>
</dbReference>
<keyword evidence="2" id="KW-0808">Transferase</keyword>
<dbReference type="InterPro" id="IPR029063">
    <property type="entry name" value="SAM-dependent_MTases_sf"/>
</dbReference>
<keyword evidence="2" id="KW-0489">Methyltransferase</keyword>
<keyword evidence="3" id="KW-1185">Reference proteome</keyword>
<dbReference type="Pfam" id="PF01739">
    <property type="entry name" value="CheR"/>
    <property type="match status" value="2"/>
</dbReference>
<organism evidence="2 3">
    <name type="scientific">Conexibacter stalactiti</name>
    <dbReference type="NCBI Taxonomy" id="1940611"/>
    <lineage>
        <taxon>Bacteria</taxon>
        <taxon>Bacillati</taxon>
        <taxon>Actinomycetota</taxon>
        <taxon>Thermoleophilia</taxon>
        <taxon>Solirubrobacterales</taxon>
        <taxon>Conexibacteraceae</taxon>
        <taxon>Conexibacter</taxon>
    </lineage>
</organism>
<gene>
    <name evidence="2" type="ORF">R7226_04720</name>
</gene>
<dbReference type="SUPFAM" id="SSF53335">
    <property type="entry name" value="S-adenosyl-L-methionine-dependent methyltransferases"/>
    <property type="match status" value="1"/>
</dbReference>
<dbReference type="RefSeq" id="WP_318595886.1">
    <property type="nucleotide sequence ID" value="NZ_JAWSTH010000007.1"/>
</dbReference>
<evidence type="ECO:0000313" key="3">
    <source>
        <dbReference type="Proteomes" id="UP001284601"/>
    </source>
</evidence>
<evidence type="ECO:0000313" key="2">
    <source>
        <dbReference type="EMBL" id="MDW5593626.1"/>
    </source>
</evidence>
<dbReference type="InterPro" id="IPR050903">
    <property type="entry name" value="Bact_Chemotaxis_MeTrfase"/>
</dbReference>
<name>A0ABU4HJY5_9ACTN</name>
<dbReference type="GO" id="GO:0008168">
    <property type="term" value="F:methyltransferase activity"/>
    <property type="evidence" value="ECO:0007669"/>
    <property type="project" value="UniProtKB-KW"/>
</dbReference>
<dbReference type="PANTHER" id="PTHR24422:SF27">
    <property type="entry name" value="PROTEIN-GLUTAMATE O-METHYLTRANSFERASE"/>
    <property type="match status" value="1"/>
</dbReference>
<dbReference type="Proteomes" id="UP001284601">
    <property type="component" value="Unassembled WGS sequence"/>
</dbReference>
<dbReference type="InterPro" id="IPR022642">
    <property type="entry name" value="CheR_C"/>
</dbReference>
<comment type="caution">
    <text evidence="2">The sequence shown here is derived from an EMBL/GenBank/DDBJ whole genome shotgun (WGS) entry which is preliminary data.</text>
</comment>
<reference evidence="3" key="1">
    <citation type="submission" date="2023-07" db="EMBL/GenBank/DDBJ databases">
        <title>Conexibacter stalactiti sp. nov., isolated from stalactites in a lava cave and emended description of the genus Conexibacter.</title>
        <authorList>
            <person name="Lee S.D."/>
        </authorList>
    </citation>
    <scope>NUCLEOTIDE SEQUENCE [LARGE SCALE GENOMIC DNA]</scope>
    <source>
        <strain evidence="3">KCTC 39840</strain>
    </source>
</reference>
<accession>A0ABU4HJY5</accession>
<sequence length="243" mass="26106">MSTQQLAATTVVEADRAALARVSALPLDGFRDEHLATQLRRALASEGVADAGALARRLAADPTALRRFRRSIAVSVTGPFRDPHQFDLLERELLPPLLARPGRLRVWSAGCSDGSELISAGRVLSRLGGLERAQLLGSDLLEENVERARAGTAELPEAELRLRLRWERRDLLAGAAPGGSWQLILCRNVAIYFTAAARERLDALLAAALAPGGVLLLGRAERLRDAAALGLVPAGPHAYRRPA</sequence>
<proteinExistence type="predicted"/>
<feature type="domain" description="CheR-type methyltransferase" evidence="1">
    <location>
        <begin position="19"/>
        <end position="243"/>
    </location>
</feature>
<dbReference type="PROSITE" id="PS50123">
    <property type="entry name" value="CHER"/>
    <property type="match status" value="1"/>
</dbReference>
<dbReference type="Gene3D" id="3.40.50.150">
    <property type="entry name" value="Vaccinia Virus protein VP39"/>
    <property type="match status" value="2"/>
</dbReference>
<dbReference type="InterPro" id="IPR000780">
    <property type="entry name" value="CheR_MeTrfase"/>
</dbReference>
<protein>
    <submittedName>
        <fullName evidence="2">CheR family methyltransferase</fullName>
    </submittedName>
</protein>
<evidence type="ECO:0000259" key="1">
    <source>
        <dbReference type="PROSITE" id="PS50123"/>
    </source>
</evidence>
<dbReference type="PANTHER" id="PTHR24422">
    <property type="entry name" value="CHEMOTAXIS PROTEIN METHYLTRANSFERASE"/>
    <property type="match status" value="1"/>
</dbReference>
<dbReference type="GO" id="GO:0032259">
    <property type="term" value="P:methylation"/>
    <property type="evidence" value="ECO:0007669"/>
    <property type="project" value="UniProtKB-KW"/>
</dbReference>
<dbReference type="SMART" id="SM00138">
    <property type="entry name" value="MeTrc"/>
    <property type="match status" value="1"/>
</dbReference>